<organism evidence="2 3">
    <name type="scientific">Gordonia humi</name>
    <dbReference type="NCBI Taxonomy" id="686429"/>
    <lineage>
        <taxon>Bacteria</taxon>
        <taxon>Bacillati</taxon>
        <taxon>Actinomycetota</taxon>
        <taxon>Actinomycetes</taxon>
        <taxon>Mycobacteriales</taxon>
        <taxon>Gordoniaceae</taxon>
        <taxon>Gordonia</taxon>
    </lineage>
</organism>
<feature type="signal peptide" evidence="1">
    <location>
        <begin position="1"/>
        <end position="28"/>
    </location>
</feature>
<sequence>MSRSVAVAAGCVLVVVAATVAGCAPAGADIDGRRDYSAPLPSPCELADTESLAFLTGEFAQQMAQPFTFDHVDCDGLVATAYTVPDGVTPPAAVRFEYSTGMWRPIAVAPA</sequence>
<gene>
    <name evidence="2" type="ORF">BKA16_002029</name>
</gene>
<feature type="chain" id="PRO_5032557790" description="Lipoprotein" evidence="1">
    <location>
        <begin position="29"/>
        <end position="111"/>
    </location>
</feature>
<keyword evidence="3" id="KW-1185">Reference proteome</keyword>
<dbReference type="Proteomes" id="UP000551501">
    <property type="component" value="Unassembled WGS sequence"/>
</dbReference>
<evidence type="ECO:0000256" key="1">
    <source>
        <dbReference type="SAM" id="SignalP"/>
    </source>
</evidence>
<evidence type="ECO:0000313" key="2">
    <source>
        <dbReference type="EMBL" id="MBB4135477.1"/>
    </source>
</evidence>
<protein>
    <recommendedName>
        <fullName evidence="4">Lipoprotein</fullName>
    </recommendedName>
</protein>
<dbReference type="RefSeq" id="WP_183370519.1">
    <property type="nucleotide sequence ID" value="NZ_BAABHL010000065.1"/>
</dbReference>
<name>A0A840F7H4_9ACTN</name>
<dbReference type="AlphaFoldDB" id="A0A840F7H4"/>
<dbReference type="EMBL" id="JACIFP010000001">
    <property type="protein sequence ID" value="MBB4135477.1"/>
    <property type="molecule type" value="Genomic_DNA"/>
</dbReference>
<evidence type="ECO:0008006" key="4">
    <source>
        <dbReference type="Google" id="ProtNLM"/>
    </source>
</evidence>
<evidence type="ECO:0000313" key="3">
    <source>
        <dbReference type="Proteomes" id="UP000551501"/>
    </source>
</evidence>
<proteinExistence type="predicted"/>
<reference evidence="2 3" key="1">
    <citation type="submission" date="2020-08" db="EMBL/GenBank/DDBJ databases">
        <title>Sequencing the genomes of 1000 actinobacteria strains.</title>
        <authorList>
            <person name="Klenk H.-P."/>
        </authorList>
    </citation>
    <scope>NUCLEOTIDE SEQUENCE [LARGE SCALE GENOMIC DNA]</scope>
    <source>
        <strain evidence="2 3">DSM 45298</strain>
    </source>
</reference>
<keyword evidence="1" id="KW-0732">Signal</keyword>
<accession>A0A840F7H4</accession>
<dbReference type="PROSITE" id="PS51257">
    <property type="entry name" value="PROKAR_LIPOPROTEIN"/>
    <property type="match status" value="1"/>
</dbReference>
<comment type="caution">
    <text evidence="2">The sequence shown here is derived from an EMBL/GenBank/DDBJ whole genome shotgun (WGS) entry which is preliminary data.</text>
</comment>